<dbReference type="AlphaFoldDB" id="A0A8D8H874"/>
<proteinExistence type="predicted"/>
<dbReference type="EMBL" id="HBUE01200369">
    <property type="protein sequence ID" value="CAG6529557.1"/>
    <property type="molecule type" value="Transcribed_RNA"/>
</dbReference>
<evidence type="ECO:0000313" key="1">
    <source>
        <dbReference type="EMBL" id="CAG6529557.1"/>
    </source>
</evidence>
<reference evidence="1" key="1">
    <citation type="submission" date="2021-05" db="EMBL/GenBank/DDBJ databases">
        <authorList>
            <person name="Alioto T."/>
            <person name="Alioto T."/>
            <person name="Gomez Garrido J."/>
        </authorList>
    </citation>
    <scope>NUCLEOTIDE SEQUENCE</scope>
</reference>
<protein>
    <submittedName>
        <fullName evidence="1">(northern house mosquito) hypothetical protein</fullName>
    </submittedName>
</protein>
<organism evidence="1">
    <name type="scientific">Culex pipiens</name>
    <name type="common">House mosquito</name>
    <dbReference type="NCBI Taxonomy" id="7175"/>
    <lineage>
        <taxon>Eukaryota</taxon>
        <taxon>Metazoa</taxon>
        <taxon>Ecdysozoa</taxon>
        <taxon>Arthropoda</taxon>
        <taxon>Hexapoda</taxon>
        <taxon>Insecta</taxon>
        <taxon>Pterygota</taxon>
        <taxon>Neoptera</taxon>
        <taxon>Endopterygota</taxon>
        <taxon>Diptera</taxon>
        <taxon>Nematocera</taxon>
        <taxon>Culicoidea</taxon>
        <taxon>Culicidae</taxon>
        <taxon>Culicinae</taxon>
        <taxon>Culicini</taxon>
        <taxon>Culex</taxon>
        <taxon>Culex</taxon>
    </lineage>
</organism>
<name>A0A8D8H874_CULPI</name>
<dbReference type="EMBL" id="HBUE01306525">
    <property type="protein sequence ID" value="CAG6581343.1"/>
    <property type="molecule type" value="Transcribed_RNA"/>
</dbReference>
<sequence>MIIAKIGQLAKNRPKRRRMRRPKKLNLGLIVKSKVCECQSSEKVYPTMVCAAFVPLPAPMATLLQRQPGILGIPASTAAWQPRQSGLRSASRALACQSASPVPRTSGPATSIGSLFVQDHCMVGIIQEERRRADLFTRSGFTASSHAAQPFCRRRRAVWCTAPAAA</sequence>
<accession>A0A8D8H874</accession>